<sequence length="448" mass="49817">DLLSALTAYERARERKEASRARRRADLARRHEQAQASLYLIEAEALQEGYEMPASAFRGVYFHDPLADNRGDLDGAVELDNVGGADAIDLRVARREEMLRGVPVGGIAGGAHNIHGVFAAGGAGAGRGNGGTLEGRAGGVILGQMPVNEFESSRYWRKQYFQSILGGGGNQGPGNYTGRRGRERGRQGQINKTDKINEQVKEIDVSLLNTTIELSALIDNLSRFKTPNELASITYYEKNNSIGIFTSNENIIIVDGSTGPSLRSRFCIGNFGDKLNKQQEFRKARSLIRVGVKFFYDGNDVFVTNNSATDLFVHPLAEIATECLNKAYDQLDESRFLLSASEGILMISNTTQEDNIHIIIHIICSSKKLLFLDQFIRKKNEYELSSIVDQAIFDAQIKTKIKIYAVITEDEYQYVNLLNWSLRCCKSFAASIDHDLIDSCLDIILWLE</sequence>
<dbReference type="GO" id="GO:0070411">
    <property type="term" value="F:I-SMAD binding"/>
    <property type="evidence" value="ECO:0007669"/>
    <property type="project" value="TreeGrafter"/>
</dbReference>
<dbReference type="SMART" id="SM00524">
    <property type="entry name" value="DWB"/>
    <property type="match status" value="1"/>
</dbReference>
<dbReference type="GO" id="GO:0060395">
    <property type="term" value="P:SMAD protein signal transduction"/>
    <property type="evidence" value="ECO:0007669"/>
    <property type="project" value="TreeGrafter"/>
</dbReference>
<dbReference type="GO" id="GO:0071144">
    <property type="term" value="C:heteromeric SMAD protein complex"/>
    <property type="evidence" value="ECO:0007669"/>
    <property type="project" value="TreeGrafter"/>
</dbReference>
<dbReference type="GO" id="GO:0030509">
    <property type="term" value="P:BMP signaling pathway"/>
    <property type="evidence" value="ECO:0007669"/>
    <property type="project" value="TreeGrafter"/>
</dbReference>
<feature type="non-terminal residue" evidence="5">
    <location>
        <position position="448"/>
    </location>
</feature>
<evidence type="ECO:0000313" key="6">
    <source>
        <dbReference type="Proteomes" id="UP000639338"/>
    </source>
</evidence>
<dbReference type="Gene3D" id="2.60.200.10">
    <property type="match status" value="1"/>
</dbReference>
<dbReference type="SUPFAM" id="SSF49879">
    <property type="entry name" value="SMAD/FHA domain"/>
    <property type="match status" value="1"/>
</dbReference>
<feature type="domain" description="MH2" evidence="4">
    <location>
        <begin position="230"/>
        <end position="448"/>
    </location>
</feature>
<dbReference type="Pfam" id="PF03166">
    <property type="entry name" value="MH2"/>
    <property type="match status" value="1"/>
</dbReference>
<dbReference type="GO" id="GO:0050793">
    <property type="term" value="P:regulation of developmental process"/>
    <property type="evidence" value="ECO:0007669"/>
    <property type="project" value="UniProtKB-ARBA"/>
</dbReference>
<evidence type="ECO:0000313" key="5">
    <source>
        <dbReference type="EMBL" id="KAF7989226.1"/>
    </source>
</evidence>
<dbReference type="GO" id="GO:0000981">
    <property type="term" value="F:DNA-binding transcription factor activity, RNA polymerase II-specific"/>
    <property type="evidence" value="ECO:0007669"/>
    <property type="project" value="TreeGrafter"/>
</dbReference>
<organism evidence="5 6">
    <name type="scientific">Aphidius gifuensis</name>
    <name type="common">Parasitoid wasp</name>
    <dbReference type="NCBI Taxonomy" id="684658"/>
    <lineage>
        <taxon>Eukaryota</taxon>
        <taxon>Metazoa</taxon>
        <taxon>Ecdysozoa</taxon>
        <taxon>Arthropoda</taxon>
        <taxon>Hexapoda</taxon>
        <taxon>Insecta</taxon>
        <taxon>Pterygota</taxon>
        <taxon>Neoptera</taxon>
        <taxon>Endopterygota</taxon>
        <taxon>Hymenoptera</taxon>
        <taxon>Apocrita</taxon>
        <taxon>Ichneumonoidea</taxon>
        <taxon>Braconidae</taxon>
        <taxon>Aphidiinae</taxon>
        <taxon>Aphidius</taxon>
    </lineage>
</organism>
<evidence type="ECO:0000256" key="2">
    <source>
        <dbReference type="ARBA" id="ARBA00023163"/>
    </source>
</evidence>
<dbReference type="InterPro" id="IPR008984">
    <property type="entry name" value="SMAD_FHA_dom_sf"/>
</dbReference>
<accession>A0A834XNF5</accession>
<dbReference type="GO" id="GO:0000978">
    <property type="term" value="F:RNA polymerase II cis-regulatory region sequence-specific DNA binding"/>
    <property type="evidence" value="ECO:0007669"/>
    <property type="project" value="TreeGrafter"/>
</dbReference>
<dbReference type="InterPro" id="IPR001132">
    <property type="entry name" value="SMAD_dom_Dwarfin-type"/>
</dbReference>
<dbReference type="EMBL" id="JACMRX010000005">
    <property type="protein sequence ID" value="KAF7989226.1"/>
    <property type="molecule type" value="Genomic_DNA"/>
</dbReference>
<dbReference type="GO" id="GO:0009653">
    <property type="term" value="P:anatomical structure morphogenesis"/>
    <property type="evidence" value="ECO:0007669"/>
    <property type="project" value="TreeGrafter"/>
</dbReference>
<dbReference type="GO" id="GO:0009791">
    <property type="term" value="P:post-embryonic development"/>
    <property type="evidence" value="ECO:0007669"/>
    <property type="project" value="UniProtKB-ARBA"/>
</dbReference>
<keyword evidence="2" id="KW-0804">Transcription</keyword>
<dbReference type="PROSITE" id="PS51076">
    <property type="entry name" value="MH2"/>
    <property type="match status" value="1"/>
</dbReference>
<dbReference type="AlphaFoldDB" id="A0A834XNF5"/>
<proteinExistence type="predicted"/>
<dbReference type="PANTHER" id="PTHR13703">
    <property type="entry name" value="SMAD"/>
    <property type="match status" value="1"/>
</dbReference>
<feature type="region of interest" description="Disordered" evidence="3">
    <location>
        <begin position="166"/>
        <end position="189"/>
    </location>
</feature>
<dbReference type="GO" id="GO:0030154">
    <property type="term" value="P:cell differentiation"/>
    <property type="evidence" value="ECO:0007669"/>
    <property type="project" value="TreeGrafter"/>
</dbReference>
<keyword evidence="1" id="KW-0805">Transcription regulation</keyword>
<protein>
    <recommendedName>
        <fullName evidence="4">MH2 domain-containing protein</fullName>
    </recommendedName>
</protein>
<dbReference type="InterPro" id="IPR013790">
    <property type="entry name" value="Dwarfin"/>
</dbReference>
<name>A0A834XNF5_APHGI</name>
<comment type="caution">
    <text evidence="5">The sequence shown here is derived from an EMBL/GenBank/DDBJ whole genome shotgun (WGS) entry which is preliminary data.</text>
</comment>
<dbReference type="InterPro" id="IPR017855">
    <property type="entry name" value="SMAD-like_dom_sf"/>
</dbReference>
<evidence type="ECO:0000256" key="3">
    <source>
        <dbReference type="SAM" id="MobiDB-lite"/>
    </source>
</evidence>
<dbReference type="GO" id="GO:0051239">
    <property type="term" value="P:regulation of multicellular organismal process"/>
    <property type="evidence" value="ECO:0007669"/>
    <property type="project" value="UniProtKB-ARBA"/>
</dbReference>
<evidence type="ECO:0000259" key="4">
    <source>
        <dbReference type="PROSITE" id="PS51076"/>
    </source>
</evidence>
<keyword evidence="6" id="KW-1185">Reference proteome</keyword>
<evidence type="ECO:0000256" key="1">
    <source>
        <dbReference type="ARBA" id="ARBA00023015"/>
    </source>
</evidence>
<gene>
    <name evidence="5" type="ORF">HCN44_007823</name>
</gene>
<reference evidence="5 6" key="1">
    <citation type="submission" date="2020-08" db="EMBL/GenBank/DDBJ databases">
        <title>Aphidius gifuensis genome sequencing and assembly.</title>
        <authorList>
            <person name="Du Z."/>
        </authorList>
    </citation>
    <scope>NUCLEOTIDE SEQUENCE [LARGE SCALE GENOMIC DNA]</scope>
    <source>
        <strain evidence="5">YNYX2018</strain>
        <tissue evidence="5">Adults</tissue>
    </source>
</reference>
<dbReference type="Proteomes" id="UP000639338">
    <property type="component" value="Unassembled WGS sequence"/>
</dbReference>
<dbReference type="OrthoDB" id="5875866at2759"/>